<dbReference type="InterPro" id="IPR052924">
    <property type="entry name" value="OsmC/Ohr_hydroprdx_reductase"/>
</dbReference>
<sequence>MKASTANIEPRLVPTRQKPLQQRYRKDPDAAWIQDEGRAVIGDGADPFHGELEPPNNAGKRWSFGIHEAVGGYHDAPNPGDLLCTSLAACLLSTTRMIAQWLDIELADIEVAVVAKCDVRGSLMVDMSVPVGFQSMECNVWLQFATHTDESRLKSLMTYAEACCVVMQTIRPGVDVKTLWHVDQEAPHE</sequence>
<name>W5YQY7_9GAMM</name>
<evidence type="ECO:0000313" key="3">
    <source>
        <dbReference type="Proteomes" id="UP000061489"/>
    </source>
</evidence>
<dbReference type="InterPro" id="IPR003718">
    <property type="entry name" value="OsmC/Ohr_fam"/>
</dbReference>
<dbReference type="PANTHER" id="PTHR35368">
    <property type="entry name" value="HYDROPEROXIDE REDUCTASE"/>
    <property type="match status" value="1"/>
</dbReference>
<dbReference type="Pfam" id="PF02566">
    <property type="entry name" value="OsmC"/>
    <property type="match status" value="1"/>
</dbReference>
<feature type="region of interest" description="Disordered" evidence="1">
    <location>
        <begin position="1"/>
        <end position="25"/>
    </location>
</feature>
<reference evidence="2 3" key="1">
    <citation type="journal article" date="2014" name="Genome Announc.">
        <title>Draft Genome Sequences of Marinobacter similis A3d10T and Marinobacter salarius R9SW1T.</title>
        <authorList>
            <person name="Ivanova E.P."/>
            <person name="Ng H.J."/>
            <person name="Webb H.K."/>
            <person name="Feng G."/>
            <person name="Oshima K."/>
            <person name="Hattori M."/>
            <person name="Ohkuma M."/>
            <person name="Sergeev A.F."/>
            <person name="Mikhailov V.V."/>
            <person name="Crawford R.J."/>
            <person name="Sawabe T."/>
        </authorList>
    </citation>
    <scope>NUCLEOTIDE SEQUENCE [LARGE SCALE GENOMIC DNA]</scope>
    <source>
        <strain evidence="2 3">A3d10</strain>
    </source>
</reference>
<evidence type="ECO:0000313" key="2">
    <source>
        <dbReference type="EMBL" id="AHI28863.1"/>
    </source>
</evidence>
<dbReference type="EMBL" id="CP007151">
    <property type="protein sequence ID" value="AHI28863.1"/>
    <property type="molecule type" value="Genomic_DNA"/>
</dbReference>
<protein>
    <submittedName>
        <fullName evidence="2">Peroxiredoxin</fullName>
    </submittedName>
</protein>
<dbReference type="Proteomes" id="UP000061489">
    <property type="component" value="Chromosome"/>
</dbReference>
<dbReference type="AlphaFoldDB" id="W5YQY7"/>
<dbReference type="RefSeq" id="WP_041340589.1">
    <property type="nucleotide sequence ID" value="NZ_CP007151.1"/>
</dbReference>
<keyword evidence="3" id="KW-1185">Reference proteome</keyword>
<proteinExistence type="predicted"/>
<accession>W5YQY7</accession>
<dbReference type="KEGG" id="msx:AU14_10220"/>
<organism evidence="2 3">
    <name type="scientific">Marinobacter similis</name>
    <dbReference type="NCBI Taxonomy" id="1420916"/>
    <lineage>
        <taxon>Bacteria</taxon>
        <taxon>Pseudomonadati</taxon>
        <taxon>Pseudomonadota</taxon>
        <taxon>Gammaproteobacteria</taxon>
        <taxon>Pseudomonadales</taxon>
        <taxon>Marinobacteraceae</taxon>
        <taxon>Marinobacter</taxon>
    </lineage>
</organism>
<dbReference type="InterPro" id="IPR036102">
    <property type="entry name" value="OsmC/Ohrsf"/>
</dbReference>
<dbReference type="HOGENOM" id="CLU_1414672_0_0_6"/>
<dbReference type="Gene3D" id="3.30.300.20">
    <property type="match status" value="1"/>
</dbReference>
<dbReference type="PANTHER" id="PTHR35368:SF1">
    <property type="entry name" value="HYDROPEROXIDE REDUCTASE"/>
    <property type="match status" value="1"/>
</dbReference>
<dbReference type="SUPFAM" id="SSF82784">
    <property type="entry name" value="OsmC-like"/>
    <property type="match status" value="1"/>
</dbReference>
<evidence type="ECO:0000256" key="1">
    <source>
        <dbReference type="SAM" id="MobiDB-lite"/>
    </source>
</evidence>
<dbReference type="InterPro" id="IPR015946">
    <property type="entry name" value="KH_dom-like_a/b"/>
</dbReference>
<dbReference type="OrthoDB" id="9789573at2"/>
<gene>
    <name evidence="2" type="ORF">AU14_10220</name>
</gene>